<keyword evidence="1" id="KW-0812">Transmembrane</keyword>
<evidence type="ECO:0000313" key="2">
    <source>
        <dbReference type="EMBL" id="APT92295.1"/>
    </source>
</evidence>
<organism evidence="2 3">
    <name type="scientific">Corynebacterium phocae</name>
    <dbReference type="NCBI Taxonomy" id="161895"/>
    <lineage>
        <taxon>Bacteria</taxon>
        <taxon>Bacillati</taxon>
        <taxon>Actinomycetota</taxon>
        <taxon>Actinomycetes</taxon>
        <taxon>Mycobacteriales</taxon>
        <taxon>Corynebacteriaceae</taxon>
        <taxon>Corynebacterium</taxon>
    </lineage>
</organism>
<dbReference type="OrthoDB" id="4419197at2"/>
<dbReference type="STRING" id="161895.CPHO_04645"/>
<gene>
    <name evidence="2" type="ORF">CPHO_04645</name>
</gene>
<dbReference type="RefSeq" id="WP_075733612.1">
    <property type="nucleotide sequence ID" value="NZ_CP009249.1"/>
</dbReference>
<dbReference type="EMBL" id="CP009249">
    <property type="protein sequence ID" value="APT92295.1"/>
    <property type="molecule type" value="Genomic_DNA"/>
</dbReference>
<proteinExistence type="predicted"/>
<protein>
    <submittedName>
        <fullName evidence="2">Cation:proton antiporter</fullName>
    </submittedName>
</protein>
<dbReference type="GO" id="GO:0098662">
    <property type="term" value="P:inorganic cation transmembrane transport"/>
    <property type="evidence" value="ECO:0007669"/>
    <property type="project" value="InterPro"/>
</dbReference>
<evidence type="ECO:0000313" key="3">
    <source>
        <dbReference type="Proteomes" id="UP000185491"/>
    </source>
</evidence>
<dbReference type="KEGG" id="cpho:CPHO_04645"/>
<feature type="transmembrane region" description="Helical" evidence="1">
    <location>
        <begin position="6"/>
        <end position="26"/>
    </location>
</feature>
<keyword evidence="3" id="KW-1185">Reference proteome</keyword>
<sequence>MSIPEIIATVLVVIATYVAIACVITLWRAEDALTRVNLLSQLTGLSIPLLLLAKVVLDFAEQGFNFFVLIQVVLTLFGVWMMGAVASFYMARSIYGVTVTDVKHAKRLKGHHDPH</sequence>
<keyword evidence="1" id="KW-0472">Membrane</keyword>
<dbReference type="AlphaFoldDB" id="A0A1L7D2C5"/>
<feature type="transmembrane region" description="Helical" evidence="1">
    <location>
        <begin position="63"/>
        <end position="89"/>
    </location>
</feature>
<dbReference type="Proteomes" id="UP000185491">
    <property type="component" value="Chromosome"/>
</dbReference>
<dbReference type="Pfam" id="PF03334">
    <property type="entry name" value="PhaG_MnhG_YufB"/>
    <property type="match status" value="1"/>
</dbReference>
<name>A0A1L7D2C5_9CORY</name>
<reference evidence="2 3" key="1">
    <citation type="submission" date="2014-08" db="EMBL/GenBank/DDBJ databases">
        <title>Complete genome sequence of Corynebacterium phocae M408/89/1(T)(=DSM 44612(T)), isolated from the common seal (Phoca vitulina).</title>
        <authorList>
            <person name="Ruckert C."/>
            <person name="Albersmeier A."/>
            <person name="Winkler A."/>
            <person name="Kalinowski J."/>
        </authorList>
    </citation>
    <scope>NUCLEOTIDE SEQUENCE [LARGE SCALE GENOMIC DNA]</scope>
    <source>
        <strain evidence="2 3">M408/89/1</strain>
    </source>
</reference>
<evidence type="ECO:0000256" key="1">
    <source>
        <dbReference type="SAM" id="Phobius"/>
    </source>
</evidence>
<dbReference type="GO" id="GO:0015297">
    <property type="term" value="F:antiporter activity"/>
    <property type="evidence" value="ECO:0007669"/>
    <property type="project" value="InterPro"/>
</dbReference>
<keyword evidence="1" id="KW-1133">Transmembrane helix</keyword>
<accession>A0A1L7D2C5</accession>
<dbReference type="NCBIfam" id="NF009318">
    <property type="entry name" value="PRK12674.2-3"/>
    <property type="match status" value="1"/>
</dbReference>
<dbReference type="InterPro" id="IPR005133">
    <property type="entry name" value="PhaG_MnhG_YufB"/>
</dbReference>